<dbReference type="InterPro" id="IPR001753">
    <property type="entry name" value="Enoyl-CoA_hydra/iso"/>
</dbReference>
<dbReference type="PANTHER" id="PTHR11941">
    <property type="entry name" value="ENOYL-COA HYDRATASE-RELATED"/>
    <property type="match status" value="1"/>
</dbReference>
<comment type="caution">
    <text evidence="1">The sequence shown here is derived from an EMBL/GenBank/DDBJ whole genome shotgun (WGS) entry which is preliminary data.</text>
</comment>
<organism evidence="1 2">
    <name type="scientific">Lasallia pustulata</name>
    <dbReference type="NCBI Taxonomy" id="136370"/>
    <lineage>
        <taxon>Eukaryota</taxon>
        <taxon>Fungi</taxon>
        <taxon>Dikarya</taxon>
        <taxon>Ascomycota</taxon>
        <taxon>Pezizomycotina</taxon>
        <taxon>Lecanoromycetes</taxon>
        <taxon>OSLEUM clade</taxon>
        <taxon>Umbilicariomycetidae</taxon>
        <taxon>Umbilicariales</taxon>
        <taxon>Umbilicariaceae</taxon>
        <taxon>Lasallia</taxon>
    </lineage>
</organism>
<evidence type="ECO:0000313" key="1">
    <source>
        <dbReference type="EMBL" id="KAA6414636.1"/>
    </source>
</evidence>
<evidence type="ECO:0000313" key="2">
    <source>
        <dbReference type="Proteomes" id="UP000324767"/>
    </source>
</evidence>
<dbReference type="EMBL" id="VXIT01000002">
    <property type="protein sequence ID" value="KAA6414636.1"/>
    <property type="molecule type" value="Genomic_DNA"/>
</dbReference>
<dbReference type="AlphaFoldDB" id="A0A5M8Q0Z3"/>
<reference evidence="1 2" key="1">
    <citation type="submission" date="2019-09" db="EMBL/GenBank/DDBJ databases">
        <title>The hologenome of the rock-dwelling lichen Lasallia pustulata.</title>
        <authorList>
            <person name="Greshake Tzovaras B."/>
            <person name="Segers F."/>
            <person name="Bicker A."/>
            <person name="Dal Grande F."/>
            <person name="Otte J."/>
            <person name="Hankeln T."/>
            <person name="Schmitt I."/>
            <person name="Ebersberger I."/>
        </authorList>
    </citation>
    <scope>NUCLEOTIDE SEQUENCE [LARGE SCALE GENOMIC DNA]</scope>
    <source>
        <strain evidence="1">A1-1</strain>
    </source>
</reference>
<dbReference type="SUPFAM" id="SSF52096">
    <property type="entry name" value="ClpP/crotonase"/>
    <property type="match status" value="1"/>
</dbReference>
<dbReference type="Gene3D" id="3.90.226.10">
    <property type="entry name" value="2-enoyl-CoA Hydratase, Chain A, domain 1"/>
    <property type="match status" value="1"/>
</dbReference>
<dbReference type="Pfam" id="PF00378">
    <property type="entry name" value="ECH_1"/>
    <property type="match status" value="1"/>
</dbReference>
<name>A0A5M8Q0Z3_9LECA</name>
<proteinExistence type="predicted"/>
<dbReference type="OrthoDB" id="2139957at2759"/>
<sequence length="308" mass="33401">MLTLDTYSDQVTSYVSQDGALPDTTDMAPSFKKTVTPLPAATYVLVEIPAPHVLLVTMNLAAQMNALPMKAVWEMDRIWRWFDNEPELRVGIITGAGTKAFSAGMDLKERQKLGETTDYPTNARLNYPSTGFAGLSRRVGRKPIIAACNGHAHGGGFEVVLNSDIVLASPNADFRLPDVLRGTAALAGAFPRLCRTFGLQRANLIALTAYTLSAEEAQQWGLVQRIVPLGDLVLEAVRMAGLIASMSPDSVIVSRAGIREAWKTASVERATQITGDAYADRLMGGENVKEGLLAFGEKREPRWVPSKL</sequence>
<dbReference type="GO" id="GO:0006635">
    <property type="term" value="P:fatty acid beta-oxidation"/>
    <property type="evidence" value="ECO:0007669"/>
    <property type="project" value="TreeGrafter"/>
</dbReference>
<gene>
    <name evidence="1" type="ORF">FRX48_01386</name>
</gene>
<dbReference type="InterPro" id="IPR029045">
    <property type="entry name" value="ClpP/crotonase-like_dom_sf"/>
</dbReference>
<accession>A0A5M8Q0Z3</accession>
<dbReference type="GO" id="GO:0005739">
    <property type="term" value="C:mitochondrion"/>
    <property type="evidence" value="ECO:0007669"/>
    <property type="project" value="TreeGrafter"/>
</dbReference>
<dbReference type="Proteomes" id="UP000324767">
    <property type="component" value="Unassembled WGS sequence"/>
</dbReference>
<protein>
    <submittedName>
        <fullName evidence="1">Carnitinyl-dehydratase</fullName>
    </submittedName>
</protein>
<dbReference type="PANTHER" id="PTHR11941:SF68">
    <property type="entry name" value="CARNITINYL-COA DEHYDRATASE"/>
    <property type="match status" value="1"/>
</dbReference>
<dbReference type="CDD" id="cd06558">
    <property type="entry name" value="crotonase-like"/>
    <property type="match status" value="1"/>
</dbReference>